<protein>
    <submittedName>
        <fullName evidence="1">Uncharacterized protein</fullName>
    </submittedName>
</protein>
<dbReference type="EMBL" id="CP012159">
    <property type="protein sequence ID" value="AKT38840.1"/>
    <property type="molecule type" value="Genomic_DNA"/>
</dbReference>
<dbReference type="AlphaFoldDB" id="A0A0K1ED89"/>
<dbReference type="OrthoDB" id="5491537at2"/>
<dbReference type="RefSeq" id="WP_050431021.1">
    <property type="nucleotide sequence ID" value="NZ_CP012159.1"/>
</dbReference>
<dbReference type="STRING" id="52.CMC5_029860"/>
<name>A0A0K1ED89_CHOCO</name>
<dbReference type="KEGG" id="ccro:CMC5_029860"/>
<evidence type="ECO:0000313" key="1">
    <source>
        <dbReference type="EMBL" id="AKT38840.1"/>
    </source>
</evidence>
<sequence>MASVFSLLLDTLPLTVAFKAACRASGSPRERLTVNQILPFVRALPKSGRFSPTAPSLPRASTPFPARRLWKWTHDGGTPNHMTDLTCRVRDTGYKTQLVTRSIVWGHEEDGGPIQPFVRVVRAGGEVLDLPLSPDFLHSRWLVTGGWMGQGESHRFPLETYLDSSLVLAFAYDLAGPRDGVSAYRPPDGDPGELAISQYMAGSGSCPDEASDRWLTRALAGDFMRQVEEARPAAAEVGGSARITVSAPRVLVVLSFATCRERADFEPGGLVGMARFYPQIMVRASVPLRSVHGSVRLTRPATTTVLDRGDGTVEGTCCNAYEEIKSLLVADMNEDLPGPDDAYKPFWSGTFSHYEVDPDRRFRQRPLHVVRRDLTSTRTIASCGVRDLPTYPSDLTSVTKLPRQGEFDNIHVAPRLRLPATHILIPNYLWGSVDRVAIDPGRMRLDPIVMAPFCAHDCLHMHWRWGPGTARWTLGWGSAGPYTEPGAPLVPPYQDVDITMHGPNEFTYTEHVHPRPARGSDAAEIPADRWSHLVYAGAAYAQGIVEWRQSRAASVMAFGAHFRTAVSGNGFADATGRVLAMFDAPAVLYWNLRYYAHRTASGDYEAREWLSMSRADVDRARLG</sequence>
<evidence type="ECO:0000313" key="2">
    <source>
        <dbReference type="Proteomes" id="UP000067626"/>
    </source>
</evidence>
<organism evidence="1 2">
    <name type="scientific">Chondromyces crocatus</name>
    <dbReference type="NCBI Taxonomy" id="52"/>
    <lineage>
        <taxon>Bacteria</taxon>
        <taxon>Pseudomonadati</taxon>
        <taxon>Myxococcota</taxon>
        <taxon>Polyangia</taxon>
        <taxon>Polyangiales</taxon>
        <taxon>Polyangiaceae</taxon>
        <taxon>Chondromyces</taxon>
    </lineage>
</organism>
<proteinExistence type="predicted"/>
<keyword evidence="2" id="KW-1185">Reference proteome</keyword>
<dbReference type="Proteomes" id="UP000067626">
    <property type="component" value="Chromosome"/>
</dbReference>
<accession>A0A0K1ED89</accession>
<reference evidence="1 2" key="1">
    <citation type="submission" date="2015-07" db="EMBL/GenBank/DDBJ databases">
        <title>Genome analysis of myxobacterium Chondromyces crocatus Cm c5 reveals a high potential for natural compound synthesis and the genetic basis for the loss of fruiting body formation.</title>
        <authorList>
            <person name="Zaburannyi N."/>
            <person name="Bunk B."/>
            <person name="Maier J."/>
            <person name="Overmann J."/>
            <person name="Mueller R."/>
        </authorList>
    </citation>
    <scope>NUCLEOTIDE SEQUENCE [LARGE SCALE GENOMIC DNA]</scope>
    <source>
        <strain evidence="1 2">Cm c5</strain>
    </source>
</reference>
<gene>
    <name evidence="1" type="ORF">CMC5_029860</name>
</gene>